<dbReference type="PANTHER" id="PTHR30042:SF2">
    <property type="entry name" value="POTASSIUM-TRANSPORTING ATPASE KDPC SUBUNIT"/>
    <property type="match status" value="1"/>
</dbReference>
<reference evidence="12" key="1">
    <citation type="journal article" date="2023" name="Front. Microbiol.">
        <title>Genome analysis of Candidatus Aschnera chinzeii, the bacterial endosymbiont of the blood-sucking bat fly Penicillidia jenynsii (Insecta: Diptera: Nycteribiidae).</title>
        <authorList>
            <person name="Koga R."/>
            <person name="Moriyama M."/>
            <person name="Nozaki T."/>
            <person name="Fukatsu T."/>
        </authorList>
    </citation>
    <scope>NUCLEOTIDE SEQUENCE</scope>
    <source>
        <strain evidence="12">Kw-01</strain>
    </source>
</reference>
<dbReference type="PIRSF" id="PIRSF001296">
    <property type="entry name" value="K_ATPase_KdpC"/>
    <property type="match status" value="1"/>
</dbReference>
<reference evidence="12" key="2">
    <citation type="submission" date="2023-10" db="EMBL/GenBank/DDBJ databases">
        <authorList>
            <person name="Koga R."/>
            <person name="Fukatsu T."/>
        </authorList>
    </citation>
    <scope>NUCLEOTIDE SEQUENCE</scope>
    <source>
        <strain evidence="12">Kw-01</strain>
    </source>
</reference>
<evidence type="ECO:0000256" key="11">
    <source>
        <dbReference type="HAMAP-Rule" id="MF_00276"/>
    </source>
</evidence>
<keyword evidence="5 11" id="KW-0547">Nucleotide-binding</keyword>
<keyword evidence="7 11" id="KW-0630">Potassium</keyword>
<dbReference type="GO" id="GO:0005886">
    <property type="term" value="C:plasma membrane"/>
    <property type="evidence" value="ECO:0007669"/>
    <property type="project" value="UniProtKB-SubCell"/>
</dbReference>
<keyword evidence="3 11" id="KW-0633">Potassium transport</keyword>
<comment type="function">
    <text evidence="11">Part of the high-affinity ATP-driven potassium transport (or Kdp) system, which catalyzes the hydrolysis of ATP coupled with the electrogenic transport of potassium into the cytoplasm. This subunit acts as a catalytic chaperone that increases the ATP-binding affinity of the ATP-hydrolyzing subunit KdpB by the formation of a transient KdpB/KdpC/ATP ternary complex.</text>
</comment>
<organism evidence="12">
    <name type="scientific">Candidatus Aschnera chinzeii</name>
    <dbReference type="NCBI Taxonomy" id="1485666"/>
    <lineage>
        <taxon>Bacteria</taxon>
        <taxon>Pseudomonadati</taxon>
        <taxon>Pseudomonadota</taxon>
        <taxon>Gammaproteobacteria</taxon>
        <taxon>Enterobacterales</taxon>
        <taxon>Enterobacteriaceae</taxon>
        <taxon>Candidatus Aschnera</taxon>
    </lineage>
</organism>
<proteinExistence type="inferred from homology"/>
<evidence type="ECO:0000256" key="1">
    <source>
        <dbReference type="ARBA" id="ARBA00022448"/>
    </source>
</evidence>
<evidence type="ECO:0000256" key="4">
    <source>
        <dbReference type="ARBA" id="ARBA00022692"/>
    </source>
</evidence>
<dbReference type="EMBL" id="AP028961">
    <property type="protein sequence ID" value="BET44613.1"/>
    <property type="molecule type" value="Genomic_DNA"/>
</dbReference>
<dbReference type="GO" id="GO:0005524">
    <property type="term" value="F:ATP binding"/>
    <property type="evidence" value="ECO:0007669"/>
    <property type="project" value="UniProtKB-UniRule"/>
</dbReference>
<keyword evidence="4 11" id="KW-0812">Transmembrane</keyword>
<sequence>MKIFLINIMRSACIIFIFLFLITGIIYPYMITYITKYIFKYQSNGSLIYVNKQIVGSSIIGQYISNEKYFHGRPSSTIDKPYNGIGSHGSNLSINNPILLKQLFMRSKYVKKMNLQNNNIIIPLDLITSSSSGLDPHITLNAAFYQANRIAIIRNIPLSSLNYLIINNAEKSKFYSLHEPIINVLKLNIKLDILSMKLNQ</sequence>
<name>A0AAT9G4I4_9ENTR</name>
<dbReference type="Pfam" id="PF02669">
    <property type="entry name" value="KdpC"/>
    <property type="match status" value="1"/>
</dbReference>
<evidence type="ECO:0000256" key="8">
    <source>
        <dbReference type="ARBA" id="ARBA00022989"/>
    </source>
</evidence>
<keyword evidence="9 11" id="KW-0406">Ion transport</keyword>
<feature type="transmembrane region" description="Helical" evidence="11">
    <location>
        <begin position="12"/>
        <end position="30"/>
    </location>
</feature>
<evidence type="ECO:0000313" key="12">
    <source>
        <dbReference type="EMBL" id="BET44613.1"/>
    </source>
</evidence>
<keyword evidence="1 11" id="KW-0813">Transport</keyword>
<comment type="subunit">
    <text evidence="11">The system is composed of three essential subunits: KdpA, KdpB and KdpC.</text>
</comment>
<keyword evidence="8 11" id="KW-1133">Transmembrane helix</keyword>
<dbReference type="AlphaFoldDB" id="A0AAT9G4I4"/>
<evidence type="ECO:0000256" key="6">
    <source>
        <dbReference type="ARBA" id="ARBA00022840"/>
    </source>
</evidence>
<evidence type="ECO:0000256" key="3">
    <source>
        <dbReference type="ARBA" id="ARBA00022538"/>
    </source>
</evidence>
<keyword evidence="2 11" id="KW-1003">Cell membrane</keyword>
<accession>A0AAT9G4I4</accession>
<evidence type="ECO:0000256" key="2">
    <source>
        <dbReference type="ARBA" id="ARBA00022475"/>
    </source>
</evidence>
<dbReference type="PANTHER" id="PTHR30042">
    <property type="entry name" value="POTASSIUM-TRANSPORTING ATPASE C CHAIN"/>
    <property type="match status" value="1"/>
</dbReference>
<keyword evidence="6 11" id="KW-0067">ATP-binding</keyword>
<keyword evidence="10 11" id="KW-0472">Membrane</keyword>
<dbReference type="HAMAP" id="MF_00276">
    <property type="entry name" value="KdpC"/>
    <property type="match status" value="1"/>
</dbReference>
<evidence type="ECO:0000256" key="10">
    <source>
        <dbReference type="ARBA" id="ARBA00023136"/>
    </source>
</evidence>
<comment type="similarity">
    <text evidence="11">Belongs to the KdpC family.</text>
</comment>
<gene>
    <name evidence="11 12" type="primary">kdpC</name>
    <name evidence="12" type="ORF">ACHINZ_2850</name>
</gene>
<dbReference type="NCBIfam" id="NF001454">
    <property type="entry name" value="PRK00315.1"/>
    <property type="match status" value="1"/>
</dbReference>
<comment type="subcellular location">
    <subcellularLocation>
        <location evidence="11">Cell membrane</location>
        <topology evidence="11">Single-pass membrane protein</topology>
    </subcellularLocation>
</comment>
<evidence type="ECO:0000256" key="9">
    <source>
        <dbReference type="ARBA" id="ARBA00023065"/>
    </source>
</evidence>
<dbReference type="GO" id="GO:0008556">
    <property type="term" value="F:P-type potassium transmembrane transporter activity"/>
    <property type="evidence" value="ECO:0007669"/>
    <property type="project" value="InterPro"/>
</dbReference>
<protein>
    <recommendedName>
        <fullName evidence="11">Potassium-transporting ATPase KdpC subunit</fullName>
    </recommendedName>
    <alternativeName>
        <fullName evidence="11">ATP phosphohydrolase [potassium-transporting] C chain</fullName>
    </alternativeName>
    <alternativeName>
        <fullName evidence="11">Potassium-binding and translocating subunit C</fullName>
    </alternativeName>
    <alternativeName>
        <fullName evidence="11">Potassium-translocating ATPase C chain</fullName>
    </alternativeName>
</protein>
<dbReference type="NCBIfam" id="TIGR00681">
    <property type="entry name" value="kdpC"/>
    <property type="match status" value="1"/>
</dbReference>
<evidence type="ECO:0000256" key="7">
    <source>
        <dbReference type="ARBA" id="ARBA00022958"/>
    </source>
</evidence>
<evidence type="ECO:0000256" key="5">
    <source>
        <dbReference type="ARBA" id="ARBA00022741"/>
    </source>
</evidence>
<dbReference type="InterPro" id="IPR003820">
    <property type="entry name" value="KdpC"/>
</dbReference>